<evidence type="ECO:0000256" key="11">
    <source>
        <dbReference type="ARBA" id="ARBA00022932"/>
    </source>
</evidence>
<dbReference type="InterPro" id="IPR008918">
    <property type="entry name" value="HhH2"/>
</dbReference>
<keyword evidence="13 16" id="KW-0234">DNA repair</keyword>
<dbReference type="InterPro" id="IPR043502">
    <property type="entry name" value="DNA/RNA_pol_sf"/>
</dbReference>
<evidence type="ECO:0000256" key="9">
    <source>
        <dbReference type="ARBA" id="ARBA00022801"/>
    </source>
</evidence>
<feature type="domain" description="3'-5' exonuclease" evidence="17">
    <location>
        <begin position="304"/>
        <end position="477"/>
    </location>
</feature>
<evidence type="ECO:0000256" key="13">
    <source>
        <dbReference type="ARBA" id="ARBA00023204"/>
    </source>
</evidence>
<dbReference type="InterPro" id="IPR018320">
    <property type="entry name" value="DNA_polymerase_1"/>
</dbReference>
<dbReference type="InterPro" id="IPR036397">
    <property type="entry name" value="RNaseH_sf"/>
</dbReference>
<reference evidence="20 21" key="1">
    <citation type="submission" date="2023-12" db="EMBL/GenBank/DDBJ databases">
        <title>Streptomyces sp. V4-01.</title>
        <authorList>
            <person name="Somphong A."/>
            <person name="Phongsopitanun W."/>
        </authorList>
    </citation>
    <scope>NUCLEOTIDE SEQUENCE [LARGE SCALE GENOMIC DNA]</scope>
    <source>
        <strain evidence="20 21">V4-01</strain>
    </source>
</reference>
<evidence type="ECO:0000256" key="5">
    <source>
        <dbReference type="ARBA" id="ARBA00022695"/>
    </source>
</evidence>
<evidence type="ECO:0000313" key="21">
    <source>
        <dbReference type="Proteomes" id="UP001344658"/>
    </source>
</evidence>
<dbReference type="CDD" id="cd06140">
    <property type="entry name" value="DNA_polA_I_Bacillus_like_exo"/>
    <property type="match status" value="1"/>
</dbReference>
<dbReference type="InterPro" id="IPR054690">
    <property type="entry name" value="DNA_polI_exonuclease"/>
</dbReference>
<comment type="catalytic activity">
    <reaction evidence="14 16">
        <text>DNA(n) + a 2'-deoxyribonucleoside 5'-triphosphate = DNA(n+1) + diphosphate</text>
        <dbReference type="Rhea" id="RHEA:22508"/>
        <dbReference type="Rhea" id="RHEA-COMP:17339"/>
        <dbReference type="Rhea" id="RHEA-COMP:17340"/>
        <dbReference type="ChEBI" id="CHEBI:33019"/>
        <dbReference type="ChEBI" id="CHEBI:61560"/>
        <dbReference type="ChEBI" id="CHEBI:173112"/>
        <dbReference type="EC" id="2.7.7.7"/>
    </reaction>
</comment>
<proteinExistence type="inferred from homology"/>
<dbReference type="Proteomes" id="UP001344658">
    <property type="component" value="Unassembled WGS sequence"/>
</dbReference>
<evidence type="ECO:0000313" key="20">
    <source>
        <dbReference type="EMBL" id="MEE4541513.1"/>
    </source>
</evidence>
<dbReference type="SUPFAM" id="SSF47807">
    <property type="entry name" value="5' to 3' exonuclease, C-terminal subdomain"/>
    <property type="match status" value="1"/>
</dbReference>
<dbReference type="SMART" id="SM00474">
    <property type="entry name" value="35EXOc"/>
    <property type="match status" value="1"/>
</dbReference>
<comment type="similarity">
    <text evidence="1 16">Belongs to the DNA polymerase type-A family.</text>
</comment>
<dbReference type="PRINTS" id="PR00868">
    <property type="entry name" value="DNAPOLI"/>
</dbReference>
<dbReference type="PANTHER" id="PTHR10133">
    <property type="entry name" value="DNA POLYMERASE I"/>
    <property type="match status" value="1"/>
</dbReference>
<dbReference type="PANTHER" id="PTHR10133:SF27">
    <property type="entry name" value="DNA POLYMERASE NU"/>
    <property type="match status" value="1"/>
</dbReference>
<evidence type="ECO:0000256" key="12">
    <source>
        <dbReference type="ARBA" id="ARBA00023125"/>
    </source>
</evidence>
<dbReference type="Pfam" id="PF00476">
    <property type="entry name" value="DNA_pol_A"/>
    <property type="match status" value="1"/>
</dbReference>
<keyword evidence="5 16" id="KW-0548">Nucleotidyltransferase</keyword>
<dbReference type="EMBL" id="JAZEWV010000003">
    <property type="protein sequence ID" value="MEE4541513.1"/>
    <property type="molecule type" value="Genomic_DNA"/>
</dbReference>
<dbReference type="CDD" id="cd09898">
    <property type="entry name" value="H3TH_53EXO"/>
    <property type="match status" value="1"/>
</dbReference>
<dbReference type="SUPFAM" id="SSF88723">
    <property type="entry name" value="PIN domain-like"/>
    <property type="match status" value="1"/>
</dbReference>
<keyword evidence="6 16" id="KW-0235">DNA replication</keyword>
<dbReference type="InterPro" id="IPR036279">
    <property type="entry name" value="5-3_exonuclease_C_sf"/>
</dbReference>
<dbReference type="InterPro" id="IPR002562">
    <property type="entry name" value="3'-5'_exonuclease_dom"/>
</dbReference>
<evidence type="ECO:0000256" key="2">
    <source>
        <dbReference type="ARBA" id="ARBA00012417"/>
    </source>
</evidence>
<dbReference type="CDD" id="cd09859">
    <property type="entry name" value="PIN_53EXO"/>
    <property type="match status" value="1"/>
</dbReference>
<dbReference type="InterPro" id="IPR012337">
    <property type="entry name" value="RNaseH-like_sf"/>
</dbReference>
<keyword evidence="7" id="KW-0540">Nuclease</keyword>
<evidence type="ECO:0000259" key="19">
    <source>
        <dbReference type="SMART" id="SM00482"/>
    </source>
</evidence>
<keyword evidence="8 16" id="KW-0227">DNA damage</keyword>
<dbReference type="InterPro" id="IPR020045">
    <property type="entry name" value="DNA_polI_H3TH"/>
</dbReference>
<evidence type="ECO:0000259" key="17">
    <source>
        <dbReference type="SMART" id="SM00474"/>
    </source>
</evidence>
<dbReference type="EC" id="2.7.7.7" evidence="2 15"/>
<dbReference type="Pfam" id="PF02739">
    <property type="entry name" value="5_3_exonuc_N"/>
    <property type="match status" value="1"/>
</dbReference>
<dbReference type="SUPFAM" id="SSF56672">
    <property type="entry name" value="DNA/RNA polymerases"/>
    <property type="match status" value="1"/>
</dbReference>
<keyword evidence="4 16" id="KW-0808">Transferase</keyword>
<dbReference type="RefSeq" id="WP_330793575.1">
    <property type="nucleotide sequence ID" value="NZ_JAZEWV010000003.1"/>
</dbReference>
<evidence type="ECO:0000256" key="3">
    <source>
        <dbReference type="ARBA" id="ARBA00020311"/>
    </source>
</evidence>
<comment type="caution">
    <text evidence="20">The sequence shown here is derived from an EMBL/GenBank/DDBJ whole genome shotgun (WGS) entry which is preliminary data.</text>
</comment>
<keyword evidence="12 16" id="KW-0238">DNA-binding</keyword>
<dbReference type="Gene3D" id="1.10.150.20">
    <property type="entry name" value="5' to 3' exonuclease, C-terminal subdomain"/>
    <property type="match status" value="2"/>
</dbReference>
<dbReference type="Gene3D" id="3.30.70.370">
    <property type="match status" value="1"/>
</dbReference>
<evidence type="ECO:0000259" key="18">
    <source>
        <dbReference type="SMART" id="SM00475"/>
    </source>
</evidence>
<dbReference type="NCBIfam" id="TIGR00593">
    <property type="entry name" value="pola"/>
    <property type="match status" value="1"/>
</dbReference>
<keyword evidence="9" id="KW-0378">Hydrolase</keyword>
<feature type="domain" description="5'-3' exonuclease" evidence="18">
    <location>
        <begin position="1"/>
        <end position="258"/>
    </location>
</feature>
<keyword evidence="11 16" id="KW-0239">DNA-directed DNA polymerase</keyword>
<protein>
    <recommendedName>
        <fullName evidence="3 15">DNA polymerase I</fullName>
        <ecNumber evidence="2 15">2.7.7.7</ecNumber>
    </recommendedName>
</protein>
<accession>A0ABU7P770</accession>
<dbReference type="InterPro" id="IPR002298">
    <property type="entry name" value="DNA_polymerase_A"/>
</dbReference>
<dbReference type="InterPro" id="IPR029060">
    <property type="entry name" value="PIN-like_dom_sf"/>
</dbReference>
<dbReference type="CDD" id="cd08637">
    <property type="entry name" value="DNA_pol_A_pol_I_C"/>
    <property type="match status" value="1"/>
</dbReference>
<gene>
    <name evidence="16 20" type="primary">polA</name>
    <name evidence="20" type="ORF">V2S66_05955</name>
</gene>
<dbReference type="InterPro" id="IPR020046">
    <property type="entry name" value="5-3_exonucl_a-hlix_arch_N"/>
</dbReference>
<evidence type="ECO:0000256" key="10">
    <source>
        <dbReference type="ARBA" id="ARBA00022839"/>
    </source>
</evidence>
<evidence type="ECO:0000256" key="16">
    <source>
        <dbReference type="RuleBase" id="RU004460"/>
    </source>
</evidence>
<dbReference type="GO" id="GO:0003887">
    <property type="term" value="F:DNA-directed DNA polymerase activity"/>
    <property type="evidence" value="ECO:0007669"/>
    <property type="project" value="UniProtKB-EC"/>
</dbReference>
<evidence type="ECO:0000256" key="7">
    <source>
        <dbReference type="ARBA" id="ARBA00022722"/>
    </source>
</evidence>
<keyword evidence="10" id="KW-0269">Exonuclease</keyword>
<organism evidence="20 21">
    <name type="scientific">Actinacidiphila polyblastidii</name>
    <dbReference type="NCBI Taxonomy" id="3110430"/>
    <lineage>
        <taxon>Bacteria</taxon>
        <taxon>Bacillati</taxon>
        <taxon>Actinomycetota</taxon>
        <taxon>Actinomycetes</taxon>
        <taxon>Kitasatosporales</taxon>
        <taxon>Streptomycetaceae</taxon>
        <taxon>Actinacidiphila</taxon>
    </lineage>
</organism>
<dbReference type="Pfam" id="PF01367">
    <property type="entry name" value="5_3_exonuc"/>
    <property type="match status" value="1"/>
</dbReference>
<sequence>MLLDGHSLAYRAFYALPVENFNTVTGQPTNAVYGFTSMLSNTLRDEAPTHLAVAFDVSRKTWRFDEYPEYKATRSKTPDEFRSQVELIGEMLDAMAVRRFAVDGFEADDVIATLATQAEALGYEVLIVTGDRDAFQLVSDHVTVLYPTKGVSELTRFTPDKVVEKYGLSPRQYPDFAALRGDPSDNLPGIPGVGEKTAAKWILQFGSFAELCERADEVKGKAGENLRAHLDAVKLNRRLTEMVKDVTLDAGPEQLARGPYDRDALSTVLDTLEFRNPNFRERLFAADPGAEQEEAAVAEGVAVDGTVLAPGELPGWLAEHAAGPLGLASVDTWTLGSGSVTQVALAAAEDAVWFDPAALDAADEKAFADWLADAARPKVLHNAKNVERVFAEHGWRIAGISMCTALAAYLIKPGRRSFALDVLSVEYLARELAPAEGGNGQLAFGEEDDGEAAAAEALMVQARTVLDLGEVFAERLPEVGAAGLLHDVELPISALLARMERAGIAADRPHLEGLEQQFAAAVQHAVGEAHASVGHEFNLGSPKQLQEVLFGELGLPKTKKTKTGYTTDADALASLAAQTDHELPVIMLRHREQAKLRVTVEGLVKTVAPDGRIHTTFSQTVAATGRLSSTDPNLQNVPVRTDEGRAIRRGFVVGAGYDSLLTADYSQIELRVMAHLSEDEGLIAAFASGEDLHTTVGSHVFSVSRENVDAEMRRKIKAMSYGLAYGLSAFGLSQQLGIEAAEARGLMETYFERFGGVRDYLHRAVEEARVTGYTETLLGRRRYLPDLTSDNRQRREMAERMALNAPIQGSAADIVKIAMLRVDEALTRDGLRTRMLLQVHDEIVLEVAPGEREKVEELVRREMAGAYPLRAPLDVSVGDGADWESAAH</sequence>
<dbReference type="NCBIfam" id="NF004397">
    <property type="entry name" value="PRK05755.1"/>
    <property type="match status" value="1"/>
</dbReference>
<evidence type="ECO:0000256" key="4">
    <source>
        <dbReference type="ARBA" id="ARBA00022679"/>
    </source>
</evidence>
<dbReference type="InterPro" id="IPR001098">
    <property type="entry name" value="DNA-dir_DNA_pol_A_palm_dom"/>
</dbReference>
<dbReference type="InterPro" id="IPR002421">
    <property type="entry name" value="5-3_exonuclease"/>
</dbReference>
<keyword evidence="21" id="KW-1185">Reference proteome</keyword>
<dbReference type="Pfam" id="PF22619">
    <property type="entry name" value="DNA_polI_exo1"/>
    <property type="match status" value="1"/>
</dbReference>
<dbReference type="Gene3D" id="3.40.50.1010">
    <property type="entry name" value="5'-nuclease"/>
    <property type="match status" value="1"/>
</dbReference>
<feature type="domain" description="DNA-directed DNA polymerase family A palm" evidence="19">
    <location>
        <begin position="644"/>
        <end position="851"/>
    </location>
</feature>
<dbReference type="SMART" id="SM00475">
    <property type="entry name" value="53EXOc"/>
    <property type="match status" value="1"/>
</dbReference>
<dbReference type="Gene3D" id="1.20.1060.10">
    <property type="entry name" value="Taq DNA Polymerase, Chain T, domain 4"/>
    <property type="match status" value="1"/>
</dbReference>
<dbReference type="Gene3D" id="3.30.420.10">
    <property type="entry name" value="Ribonuclease H-like superfamily/Ribonuclease H"/>
    <property type="match status" value="1"/>
</dbReference>
<dbReference type="SMART" id="SM00279">
    <property type="entry name" value="HhH2"/>
    <property type="match status" value="1"/>
</dbReference>
<dbReference type="SMART" id="SM00482">
    <property type="entry name" value="POLAc"/>
    <property type="match status" value="1"/>
</dbReference>
<evidence type="ECO:0000256" key="8">
    <source>
        <dbReference type="ARBA" id="ARBA00022763"/>
    </source>
</evidence>
<evidence type="ECO:0000256" key="6">
    <source>
        <dbReference type="ARBA" id="ARBA00022705"/>
    </source>
</evidence>
<evidence type="ECO:0000256" key="1">
    <source>
        <dbReference type="ARBA" id="ARBA00007705"/>
    </source>
</evidence>
<evidence type="ECO:0000256" key="15">
    <source>
        <dbReference type="NCBIfam" id="TIGR00593"/>
    </source>
</evidence>
<dbReference type="SUPFAM" id="SSF53098">
    <property type="entry name" value="Ribonuclease H-like"/>
    <property type="match status" value="1"/>
</dbReference>
<name>A0ABU7P770_9ACTN</name>
<evidence type="ECO:0000256" key="14">
    <source>
        <dbReference type="ARBA" id="ARBA00049244"/>
    </source>
</evidence>